<keyword evidence="3" id="KW-1185">Reference proteome</keyword>
<dbReference type="EMBL" id="ML738608">
    <property type="protein sequence ID" value="KAE8164478.1"/>
    <property type="molecule type" value="Genomic_DNA"/>
</dbReference>
<evidence type="ECO:0000313" key="2">
    <source>
        <dbReference type="EMBL" id="KAE8164478.1"/>
    </source>
</evidence>
<dbReference type="Proteomes" id="UP000326950">
    <property type="component" value="Unassembled WGS sequence"/>
</dbReference>
<organism evidence="2 3">
    <name type="scientific">Aspergillus tamarii</name>
    <dbReference type="NCBI Taxonomy" id="41984"/>
    <lineage>
        <taxon>Eukaryota</taxon>
        <taxon>Fungi</taxon>
        <taxon>Dikarya</taxon>
        <taxon>Ascomycota</taxon>
        <taxon>Pezizomycotina</taxon>
        <taxon>Eurotiomycetes</taxon>
        <taxon>Eurotiomycetidae</taxon>
        <taxon>Eurotiales</taxon>
        <taxon>Aspergillaceae</taxon>
        <taxon>Aspergillus</taxon>
        <taxon>Aspergillus subgen. Circumdati</taxon>
    </lineage>
</organism>
<protein>
    <submittedName>
        <fullName evidence="2">Uncharacterized protein</fullName>
    </submittedName>
</protein>
<gene>
    <name evidence="2" type="ORF">BDV40DRAFT_260632</name>
</gene>
<keyword evidence="1" id="KW-0812">Transmembrane</keyword>
<evidence type="ECO:0000256" key="1">
    <source>
        <dbReference type="SAM" id="Phobius"/>
    </source>
</evidence>
<name>A0A5N6V0L0_ASPTM</name>
<reference evidence="2 3" key="1">
    <citation type="submission" date="2019-04" db="EMBL/GenBank/DDBJ databases">
        <title>Friends and foes A comparative genomics study of 23 Aspergillus species from section Flavi.</title>
        <authorList>
            <consortium name="DOE Joint Genome Institute"/>
            <person name="Kjaerbolling I."/>
            <person name="Vesth T."/>
            <person name="Frisvad J.C."/>
            <person name="Nybo J.L."/>
            <person name="Theobald S."/>
            <person name="Kildgaard S."/>
            <person name="Isbrandt T."/>
            <person name="Kuo A."/>
            <person name="Sato A."/>
            <person name="Lyhne E.K."/>
            <person name="Kogle M.E."/>
            <person name="Wiebenga A."/>
            <person name="Kun R.S."/>
            <person name="Lubbers R.J."/>
            <person name="Makela M.R."/>
            <person name="Barry K."/>
            <person name="Chovatia M."/>
            <person name="Clum A."/>
            <person name="Daum C."/>
            <person name="Haridas S."/>
            <person name="He G."/>
            <person name="LaButti K."/>
            <person name="Lipzen A."/>
            <person name="Mondo S."/>
            <person name="Riley R."/>
            <person name="Salamov A."/>
            <person name="Simmons B.A."/>
            <person name="Magnuson J.K."/>
            <person name="Henrissat B."/>
            <person name="Mortensen U.H."/>
            <person name="Larsen T.O."/>
            <person name="Devries R.P."/>
            <person name="Grigoriev I.V."/>
            <person name="Machida M."/>
            <person name="Baker S.E."/>
            <person name="Andersen M.R."/>
        </authorList>
    </citation>
    <scope>NUCLEOTIDE SEQUENCE [LARGE SCALE GENOMIC DNA]</scope>
    <source>
        <strain evidence="2 3">CBS 117626</strain>
    </source>
</reference>
<keyword evidence="1" id="KW-0472">Membrane</keyword>
<accession>A0A5N6V0L0</accession>
<keyword evidence="1" id="KW-1133">Transmembrane helix</keyword>
<proteinExistence type="predicted"/>
<evidence type="ECO:0000313" key="3">
    <source>
        <dbReference type="Proteomes" id="UP000326950"/>
    </source>
</evidence>
<dbReference type="AlphaFoldDB" id="A0A5N6V0L0"/>
<sequence>MFNICRDSSPRKVTYSRVSLSAPLLPGINQISLTCIDCRRAFINFIDYPFLLLNAALATIIIRQLGGYYYPYTNLEYRQE</sequence>
<feature type="transmembrane region" description="Helical" evidence="1">
    <location>
        <begin position="50"/>
        <end position="70"/>
    </location>
</feature>